<evidence type="ECO:0000313" key="12">
    <source>
        <dbReference type="Proteomes" id="UP001147653"/>
    </source>
</evidence>
<dbReference type="Pfam" id="PF01979">
    <property type="entry name" value="Amidohydro_1"/>
    <property type="match status" value="1"/>
</dbReference>
<evidence type="ECO:0000256" key="7">
    <source>
        <dbReference type="HAMAP-Rule" id="MF_01518"/>
    </source>
</evidence>
<accession>A0A9X3NBY4</accession>
<dbReference type="NCBIfam" id="TIGR03164">
    <property type="entry name" value="UHCUDC"/>
    <property type="match status" value="1"/>
</dbReference>
<evidence type="ECO:0000256" key="1">
    <source>
        <dbReference type="ARBA" id="ARBA00006773"/>
    </source>
</evidence>
<evidence type="ECO:0000256" key="2">
    <source>
        <dbReference type="ARBA" id="ARBA00012782"/>
    </source>
</evidence>
<name>A0A9X3NBY4_9ACTN</name>
<evidence type="ECO:0000256" key="4">
    <source>
        <dbReference type="ARBA" id="ARBA00022801"/>
    </source>
</evidence>
<reference evidence="11" key="1">
    <citation type="submission" date="2022-10" db="EMBL/GenBank/DDBJ databases">
        <title>The WGS of Solirubrobacter phytolaccae KCTC 29190.</title>
        <authorList>
            <person name="Jiang Z."/>
        </authorList>
    </citation>
    <scope>NUCLEOTIDE SEQUENCE</scope>
    <source>
        <strain evidence="11">KCTC 29190</strain>
    </source>
</reference>
<evidence type="ECO:0000313" key="11">
    <source>
        <dbReference type="EMBL" id="MDA0183628.1"/>
    </source>
</evidence>
<keyword evidence="4 7" id="KW-0378">Hydrolase</keyword>
<comment type="similarity">
    <text evidence="1 7">Belongs to the metallo-dependent hydrolases superfamily. Adenine deaminase family.</text>
</comment>
<dbReference type="PANTHER" id="PTHR11113:SF2">
    <property type="entry name" value="ADENINE DEAMINASE"/>
    <property type="match status" value="1"/>
</dbReference>
<keyword evidence="12" id="KW-1185">Reference proteome</keyword>
<dbReference type="InterPro" id="IPR032466">
    <property type="entry name" value="Metal_Hydrolase"/>
</dbReference>
<sequence length="694" mass="74194">MRELIAVARGDAEPEVVITGARVFSAFTREWLSGDVALYGGKIAGVGSYDGGERIDAAGRYLVPGFIDAHVHLESAKLVPTEFARAVVPRGTTAVVCDPHEIANVAGVEGVDWLLSATEGLPLDVFVMAPSCVPASHFESPAGPFGPDEMRRVLEHPRALGVAELMNFPGVIAGDEGVLATMVAPHRDGHAPGVRGRALNAYVAAGITTDHEAFTADEALEKRRAGMWVLIREASNARNLRALLAMVREHGPEYCAFCTDDREPDFLYREGHIDQMCRIAVSEGVAAEDVLVMASLHGARAHGLTDRGAVVPGYAADLVLLDDLVDFKASLVLKDGREPAYPEGVPGALRDTMRSVPVSFDVDADWVRVIEVQSGQLITGSGVGRVGDADLAKIAVIERHHATGRVGLGFVRGFDLHAGAFASTVAHDAHNLVVVGVSDEDMALCAARAQALGGGLVVARDGEVVGELALPIAGLLADAPLEEVAEGLEALQDVLRGMGVEIDAPFMTLSFLALSVIPSLKLTDQGLVDVDAFALVPLELTEREAFVARFGALYEHSPWVAERAYRPGIADEEVADALRESMYASSTDEQLALIRAHPDLGERVGVLTEHSRAEQAGLGLDRLEPELYERFMATNAAYRKRFEIPFVVCVREHGSPESILANAEARLGNPRETEIAMALGEIGKIARLRLEDLL</sequence>
<dbReference type="EC" id="3.5.4.2" evidence="2 7"/>
<dbReference type="PANTHER" id="PTHR11113">
    <property type="entry name" value="N-ACETYLGLUCOSAMINE-6-PHOSPHATE DEACETYLASE"/>
    <property type="match status" value="1"/>
</dbReference>
<dbReference type="InterPro" id="IPR011059">
    <property type="entry name" value="Metal-dep_hydrolase_composite"/>
</dbReference>
<evidence type="ECO:0000256" key="6">
    <source>
        <dbReference type="ARBA" id="ARBA00047720"/>
    </source>
</evidence>
<dbReference type="RefSeq" id="WP_270028025.1">
    <property type="nucleotide sequence ID" value="NZ_JAPDDP010000057.1"/>
</dbReference>
<comment type="catalytic activity">
    <reaction evidence="6 7">
        <text>adenine + H2O + H(+) = hypoxanthine + NH4(+)</text>
        <dbReference type="Rhea" id="RHEA:23688"/>
        <dbReference type="ChEBI" id="CHEBI:15377"/>
        <dbReference type="ChEBI" id="CHEBI:15378"/>
        <dbReference type="ChEBI" id="CHEBI:16708"/>
        <dbReference type="ChEBI" id="CHEBI:17368"/>
        <dbReference type="ChEBI" id="CHEBI:28938"/>
        <dbReference type="EC" id="3.5.4.2"/>
    </reaction>
</comment>
<feature type="domain" description="Amidohydrolase-related" evidence="8">
    <location>
        <begin position="61"/>
        <end position="336"/>
    </location>
</feature>
<dbReference type="AlphaFoldDB" id="A0A9X3NBY4"/>
<organism evidence="11 12">
    <name type="scientific">Solirubrobacter phytolaccae</name>
    <dbReference type="NCBI Taxonomy" id="1404360"/>
    <lineage>
        <taxon>Bacteria</taxon>
        <taxon>Bacillati</taxon>
        <taxon>Actinomycetota</taxon>
        <taxon>Thermoleophilia</taxon>
        <taxon>Solirubrobacterales</taxon>
        <taxon>Solirubrobacteraceae</taxon>
        <taxon>Solirubrobacter</taxon>
    </lineage>
</organism>
<dbReference type="NCBIfam" id="TIGR01178">
    <property type="entry name" value="ade"/>
    <property type="match status" value="1"/>
</dbReference>
<evidence type="ECO:0000256" key="3">
    <source>
        <dbReference type="ARBA" id="ARBA00022631"/>
    </source>
</evidence>
<dbReference type="EMBL" id="JAPDDP010000057">
    <property type="protein sequence ID" value="MDA0183628.1"/>
    <property type="molecule type" value="Genomic_DNA"/>
</dbReference>
<evidence type="ECO:0000259" key="9">
    <source>
        <dbReference type="Pfam" id="PF09349"/>
    </source>
</evidence>
<dbReference type="Pfam" id="PF09349">
    <property type="entry name" value="OHCU_decarbox"/>
    <property type="match status" value="1"/>
</dbReference>
<proteinExistence type="inferred from homology"/>
<dbReference type="GO" id="GO:0006146">
    <property type="term" value="P:adenine catabolic process"/>
    <property type="evidence" value="ECO:0007669"/>
    <property type="project" value="InterPro"/>
</dbReference>
<feature type="domain" description="Oxo-4-hydroxy-4-carboxy-5-ureidoimidazoline decarboxylase" evidence="9">
    <location>
        <begin position="542"/>
        <end position="691"/>
    </location>
</feature>
<dbReference type="HAMAP" id="MF_01518">
    <property type="entry name" value="Adenine_deamin"/>
    <property type="match status" value="1"/>
</dbReference>
<dbReference type="GO" id="GO:0000034">
    <property type="term" value="F:adenine deaminase activity"/>
    <property type="evidence" value="ECO:0007669"/>
    <property type="project" value="UniProtKB-UniRule"/>
</dbReference>
<dbReference type="InterPro" id="IPR026912">
    <property type="entry name" value="Adenine_deam_C"/>
</dbReference>
<protein>
    <recommendedName>
        <fullName evidence="2 7">Adenine deaminase</fullName>
        <shortName evidence="7">Adenase</shortName>
        <shortName evidence="7">Adenine aminase</shortName>
        <ecNumber evidence="2 7">3.5.4.2</ecNumber>
    </recommendedName>
</protein>
<feature type="domain" description="Adenine deaminase C-terminal" evidence="10">
    <location>
        <begin position="388"/>
        <end position="533"/>
    </location>
</feature>
<dbReference type="Gene3D" id="3.20.20.140">
    <property type="entry name" value="Metal-dependent hydrolases"/>
    <property type="match status" value="1"/>
</dbReference>
<dbReference type="InterPro" id="IPR018020">
    <property type="entry name" value="OHCU_decarboxylase"/>
</dbReference>
<dbReference type="GO" id="GO:0000255">
    <property type="term" value="P:allantoin metabolic process"/>
    <property type="evidence" value="ECO:0007669"/>
    <property type="project" value="InterPro"/>
</dbReference>
<dbReference type="CDD" id="cd01295">
    <property type="entry name" value="AdeC"/>
    <property type="match status" value="1"/>
</dbReference>
<gene>
    <name evidence="7 11" type="primary">ade</name>
    <name evidence="11" type="ORF">OJ997_25185</name>
</gene>
<keyword evidence="5 7" id="KW-0464">Manganese</keyword>
<dbReference type="Pfam" id="PF13382">
    <property type="entry name" value="Adenine_deam_C"/>
    <property type="match status" value="1"/>
</dbReference>
<keyword evidence="3" id="KW-0659">Purine metabolism</keyword>
<dbReference type="SUPFAM" id="SSF51556">
    <property type="entry name" value="Metallo-dependent hydrolases"/>
    <property type="match status" value="1"/>
</dbReference>
<dbReference type="Proteomes" id="UP001147653">
    <property type="component" value="Unassembled WGS sequence"/>
</dbReference>
<dbReference type="SUPFAM" id="SSF158694">
    <property type="entry name" value="UraD-Like"/>
    <property type="match status" value="1"/>
</dbReference>
<dbReference type="Gene3D" id="2.30.40.10">
    <property type="entry name" value="Urease, subunit C, domain 1"/>
    <property type="match status" value="1"/>
</dbReference>
<comment type="cofactor">
    <cofactor evidence="7">
        <name>Mn(2+)</name>
        <dbReference type="ChEBI" id="CHEBI:29035"/>
    </cofactor>
</comment>
<dbReference type="InterPro" id="IPR036778">
    <property type="entry name" value="OHCU_decarboxylase_sf"/>
</dbReference>
<dbReference type="InterPro" id="IPR006679">
    <property type="entry name" value="Adenine_deam"/>
</dbReference>
<evidence type="ECO:0000259" key="10">
    <source>
        <dbReference type="Pfam" id="PF13382"/>
    </source>
</evidence>
<comment type="caution">
    <text evidence="11">The sequence shown here is derived from an EMBL/GenBank/DDBJ whole genome shotgun (WGS) entry which is preliminary data.</text>
</comment>
<dbReference type="SUPFAM" id="SSF51338">
    <property type="entry name" value="Composite domain of metallo-dependent hydrolases"/>
    <property type="match status" value="1"/>
</dbReference>
<evidence type="ECO:0000259" key="8">
    <source>
        <dbReference type="Pfam" id="PF01979"/>
    </source>
</evidence>
<evidence type="ECO:0000256" key="5">
    <source>
        <dbReference type="ARBA" id="ARBA00023211"/>
    </source>
</evidence>
<dbReference type="InterPro" id="IPR017580">
    <property type="entry name" value="OHCU_decarboxylase-1"/>
</dbReference>
<dbReference type="Gene3D" id="1.10.3330.10">
    <property type="entry name" value="Oxo-4-hydroxy-4-carboxy-5-ureidoimidazoline decarboxylase"/>
    <property type="match status" value="1"/>
</dbReference>
<dbReference type="InterPro" id="IPR006680">
    <property type="entry name" value="Amidohydro-rel"/>
</dbReference>